<dbReference type="InterPro" id="IPR001179">
    <property type="entry name" value="PPIase_FKBP_dom"/>
</dbReference>
<name>A0AAV2RCY7_MEGNR</name>
<feature type="non-terminal residue" evidence="18">
    <location>
        <position position="419"/>
    </location>
</feature>
<dbReference type="Gene3D" id="3.10.50.40">
    <property type="match status" value="1"/>
</dbReference>
<keyword evidence="7" id="KW-0493">Microtubule</keyword>
<evidence type="ECO:0000256" key="8">
    <source>
        <dbReference type="ARBA" id="ARBA00022737"/>
    </source>
</evidence>
<keyword evidence="11" id="KW-0496">Mitochondrion</keyword>
<dbReference type="SMART" id="SM00028">
    <property type="entry name" value="TPR"/>
    <property type="match status" value="3"/>
</dbReference>
<dbReference type="GO" id="GO:0003755">
    <property type="term" value="F:peptidyl-prolyl cis-trans isomerase activity"/>
    <property type="evidence" value="ECO:0007669"/>
    <property type="project" value="UniProtKB-KW"/>
</dbReference>
<dbReference type="EC" id="5.2.1.8" evidence="14"/>
<keyword evidence="19" id="KW-1185">Reference proteome</keyword>
<evidence type="ECO:0000259" key="17">
    <source>
        <dbReference type="PROSITE" id="PS50059"/>
    </source>
</evidence>
<dbReference type="EMBL" id="CAXKWB010018129">
    <property type="protein sequence ID" value="CAL4120323.1"/>
    <property type="molecule type" value="Genomic_DNA"/>
</dbReference>
<accession>A0AAV2RCY7</accession>
<feature type="transmembrane region" description="Helical" evidence="16">
    <location>
        <begin position="359"/>
        <end position="377"/>
    </location>
</feature>
<keyword evidence="16" id="KW-0812">Transmembrane</keyword>
<evidence type="ECO:0000256" key="7">
    <source>
        <dbReference type="ARBA" id="ARBA00022701"/>
    </source>
</evidence>
<dbReference type="InterPro" id="IPR046357">
    <property type="entry name" value="PPIase_dom_sf"/>
</dbReference>
<dbReference type="PROSITE" id="PS50005">
    <property type="entry name" value="TPR"/>
    <property type="match status" value="1"/>
</dbReference>
<evidence type="ECO:0000256" key="16">
    <source>
        <dbReference type="SAM" id="Phobius"/>
    </source>
</evidence>
<dbReference type="GO" id="GO:0043066">
    <property type="term" value="P:negative regulation of apoptotic process"/>
    <property type="evidence" value="ECO:0007669"/>
    <property type="project" value="TreeGrafter"/>
</dbReference>
<dbReference type="InterPro" id="IPR011990">
    <property type="entry name" value="TPR-like_helical_dom_sf"/>
</dbReference>
<keyword evidence="12" id="KW-0206">Cytoskeleton</keyword>
<feature type="domain" description="PPIase FKBP-type" evidence="17">
    <location>
        <begin position="78"/>
        <end position="162"/>
    </location>
</feature>
<evidence type="ECO:0000256" key="11">
    <source>
        <dbReference type="ARBA" id="ARBA00023128"/>
    </source>
</evidence>
<evidence type="ECO:0000256" key="6">
    <source>
        <dbReference type="ARBA" id="ARBA00022553"/>
    </source>
</evidence>
<keyword evidence="13" id="KW-0539">Nucleus</keyword>
<dbReference type="GO" id="GO:0016020">
    <property type="term" value="C:membrane"/>
    <property type="evidence" value="ECO:0007669"/>
    <property type="project" value="TreeGrafter"/>
</dbReference>
<dbReference type="GO" id="GO:0005634">
    <property type="term" value="C:nucleus"/>
    <property type="evidence" value="ECO:0007669"/>
    <property type="project" value="UniProtKB-SubCell"/>
</dbReference>
<evidence type="ECO:0000256" key="10">
    <source>
        <dbReference type="ARBA" id="ARBA00022990"/>
    </source>
</evidence>
<dbReference type="Proteomes" id="UP001497623">
    <property type="component" value="Unassembled WGS sequence"/>
</dbReference>
<dbReference type="GO" id="GO:0005829">
    <property type="term" value="C:cytosol"/>
    <property type="evidence" value="ECO:0007669"/>
    <property type="project" value="UniProtKB-SubCell"/>
</dbReference>
<dbReference type="SUPFAM" id="SSF48452">
    <property type="entry name" value="TPR-like"/>
    <property type="match status" value="1"/>
</dbReference>
<evidence type="ECO:0000313" key="19">
    <source>
        <dbReference type="Proteomes" id="UP001497623"/>
    </source>
</evidence>
<keyword evidence="10" id="KW-0007">Acetylation</keyword>
<proteinExistence type="predicted"/>
<feature type="repeat" description="TPR" evidence="15">
    <location>
        <begin position="266"/>
        <end position="299"/>
    </location>
</feature>
<dbReference type="PROSITE" id="PS50059">
    <property type="entry name" value="FKBP_PPIASE"/>
    <property type="match status" value="1"/>
</dbReference>
<keyword evidence="9 15" id="KW-0802">TPR repeat</keyword>
<comment type="catalytic activity">
    <reaction evidence="14">
        <text>[protein]-peptidylproline (omega=180) = [protein]-peptidylproline (omega=0)</text>
        <dbReference type="Rhea" id="RHEA:16237"/>
        <dbReference type="Rhea" id="RHEA-COMP:10747"/>
        <dbReference type="Rhea" id="RHEA-COMP:10748"/>
        <dbReference type="ChEBI" id="CHEBI:83833"/>
        <dbReference type="ChEBI" id="CHEBI:83834"/>
        <dbReference type="EC" id="5.2.1.8"/>
    </reaction>
</comment>
<evidence type="ECO:0000256" key="5">
    <source>
        <dbReference type="ARBA" id="ARBA00022481"/>
    </source>
</evidence>
<protein>
    <recommendedName>
        <fullName evidence="14">peptidylprolyl isomerase</fullName>
        <ecNumber evidence="14">5.2.1.8</ecNumber>
    </recommendedName>
</protein>
<dbReference type="InterPro" id="IPR019734">
    <property type="entry name" value="TPR_rpt"/>
</dbReference>
<evidence type="ECO:0000256" key="13">
    <source>
        <dbReference type="ARBA" id="ARBA00023242"/>
    </source>
</evidence>
<evidence type="ECO:0000256" key="3">
    <source>
        <dbReference type="ARBA" id="ARBA00004245"/>
    </source>
</evidence>
<evidence type="ECO:0000256" key="2">
    <source>
        <dbReference type="ARBA" id="ARBA00004173"/>
    </source>
</evidence>
<evidence type="ECO:0000256" key="12">
    <source>
        <dbReference type="ARBA" id="ARBA00023212"/>
    </source>
</evidence>
<keyword evidence="16" id="KW-0472">Membrane</keyword>
<evidence type="ECO:0000256" key="4">
    <source>
        <dbReference type="ARBA" id="ARBA00004514"/>
    </source>
</evidence>
<dbReference type="GO" id="GO:0044183">
    <property type="term" value="F:protein folding chaperone"/>
    <property type="evidence" value="ECO:0007669"/>
    <property type="project" value="TreeGrafter"/>
</dbReference>
<dbReference type="Pfam" id="PF00254">
    <property type="entry name" value="FKBP_C"/>
    <property type="match status" value="1"/>
</dbReference>
<dbReference type="InterPro" id="IPR050754">
    <property type="entry name" value="FKBP4/5/8-like"/>
</dbReference>
<keyword evidence="6" id="KW-0597">Phosphoprotein</keyword>
<comment type="subcellular location">
    <subcellularLocation>
        <location evidence="3">Cytoplasm</location>
        <location evidence="3">Cytoskeleton</location>
    </subcellularLocation>
    <subcellularLocation>
        <location evidence="4">Cytoplasm</location>
        <location evidence="4">Cytosol</location>
    </subcellularLocation>
    <subcellularLocation>
        <location evidence="2">Mitochondrion</location>
    </subcellularLocation>
    <subcellularLocation>
        <location evidence="1">Nucleus</location>
    </subcellularLocation>
</comment>
<sequence length="419" mass="47857">MQYTNHKKNLKCQAQFLVQKMFIRLGGFKLSSCKTYIEAMPCKVDLKGHPRSLESVSNKDFGKLIEKEGQADTAPGKGSCVTINATGKLEDGTIIEKHEDLTFTLGDNEVIQGFEMILPLMNKGEIAEGYIASRFAYGKKGLSPKILPDTNIYYTIELVDYHAEQDPGEISVSERMVIGNRKRERGNFWFNREEYTMAIQCYSACLDFFDDAEEEYGEEVRDEVKPILEERLKALNNLAATQIKLESYDVAVRSLDTILKCQPENVKALYRKGKCLGVQGKYKEAEELLRKACSLEPASRLLHQELAKVRERVREEAESQKSLYRRMLGLKNEPKANPKKGSANEQNYPVLTSFHMKTWVMSFLTLFTILMVYKYFYPMWLESQGGQVGIEKSEPKDPIVETLLPTKTPRETVFGEKEL</sequence>
<comment type="caution">
    <text evidence="18">The sequence shown here is derived from an EMBL/GenBank/DDBJ whole genome shotgun (WGS) entry which is preliminary data.</text>
</comment>
<gene>
    <name evidence="18" type="ORF">MNOR_LOCUS21985</name>
</gene>
<keyword evidence="12" id="KW-0963">Cytoplasm</keyword>
<dbReference type="GO" id="GO:0005740">
    <property type="term" value="C:mitochondrial envelope"/>
    <property type="evidence" value="ECO:0007669"/>
    <property type="project" value="TreeGrafter"/>
</dbReference>
<dbReference type="Pfam" id="PF07719">
    <property type="entry name" value="TPR_2"/>
    <property type="match status" value="1"/>
</dbReference>
<evidence type="ECO:0000256" key="15">
    <source>
        <dbReference type="PROSITE-ProRule" id="PRU00339"/>
    </source>
</evidence>
<keyword evidence="16" id="KW-1133">Transmembrane helix</keyword>
<dbReference type="GO" id="GO:0012505">
    <property type="term" value="C:endomembrane system"/>
    <property type="evidence" value="ECO:0007669"/>
    <property type="project" value="TreeGrafter"/>
</dbReference>
<dbReference type="GO" id="GO:0005874">
    <property type="term" value="C:microtubule"/>
    <property type="evidence" value="ECO:0007669"/>
    <property type="project" value="UniProtKB-KW"/>
</dbReference>
<keyword evidence="8" id="KW-0677">Repeat</keyword>
<dbReference type="PANTHER" id="PTHR46512">
    <property type="entry name" value="PEPTIDYLPROLYL ISOMERASE"/>
    <property type="match status" value="1"/>
</dbReference>
<keyword evidence="14" id="KW-0697">Rotamase</keyword>
<evidence type="ECO:0000313" key="18">
    <source>
        <dbReference type="EMBL" id="CAL4120323.1"/>
    </source>
</evidence>
<evidence type="ECO:0000256" key="14">
    <source>
        <dbReference type="PROSITE-ProRule" id="PRU00277"/>
    </source>
</evidence>
<keyword evidence="14" id="KW-0413">Isomerase</keyword>
<organism evidence="18 19">
    <name type="scientific">Meganyctiphanes norvegica</name>
    <name type="common">Northern krill</name>
    <name type="synonym">Thysanopoda norvegica</name>
    <dbReference type="NCBI Taxonomy" id="48144"/>
    <lineage>
        <taxon>Eukaryota</taxon>
        <taxon>Metazoa</taxon>
        <taxon>Ecdysozoa</taxon>
        <taxon>Arthropoda</taxon>
        <taxon>Crustacea</taxon>
        <taxon>Multicrustacea</taxon>
        <taxon>Malacostraca</taxon>
        <taxon>Eumalacostraca</taxon>
        <taxon>Eucarida</taxon>
        <taxon>Euphausiacea</taxon>
        <taxon>Euphausiidae</taxon>
        <taxon>Meganyctiphanes</taxon>
    </lineage>
</organism>
<dbReference type="AlphaFoldDB" id="A0AAV2RCY7"/>
<evidence type="ECO:0000256" key="1">
    <source>
        <dbReference type="ARBA" id="ARBA00004123"/>
    </source>
</evidence>
<dbReference type="Gene3D" id="1.25.40.10">
    <property type="entry name" value="Tetratricopeptide repeat domain"/>
    <property type="match status" value="1"/>
</dbReference>
<reference evidence="18 19" key="1">
    <citation type="submission" date="2024-05" db="EMBL/GenBank/DDBJ databases">
        <authorList>
            <person name="Wallberg A."/>
        </authorList>
    </citation>
    <scope>NUCLEOTIDE SEQUENCE [LARGE SCALE GENOMIC DNA]</scope>
</reference>
<dbReference type="InterPro" id="IPR013105">
    <property type="entry name" value="TPR_2"/>
</dbReference>
<dbReference type="SUPFAM" id="SSF54534">
    <property type="entry name" value="FKBP-like"/>
    <property type="match status" value="1"/>
</dbReference>
<dbReference type="PANTHER" id="PTHR46512:SF1">
    <property type="entry name" value="PEPTIDYLPROLYL ISOMERASE"/>
    <property type="match status" value="1"/>
</dbReference>
<keyword evidence="5" id="KW-0488">Methylation</keyword>
<evidence type="ECO:0000256" key="9">
    <source>
        <dbReference type="ARBA" id="ARBA00022803"/>
    </source>
</evidence>